<protein>
    <submittedName>
        <fullName evidence="3">Polyvinylalcohol dehydrogenase</fullName>
    </submittedName>
</protein>
<dbReference type="SUPFAM" id="SSF50998">
    <property type="entry name" value="Quinoprotein alcohol dehydrogenase-like"/>
    <property type="match status" value="1"/>
</dbReference>
<dbReference type="InterPro" id="IPR002372">
    <property type="entry name" value="PQQ_rpt_dom"/>
</dbReference>
<sequence>MVGKGFQSPTIPVSCFILWVNRSIIEACLLITKLQNLSSGDTESEGILMRSISRLSVLLCLLTISFGSRVEAAIFSGEIKSVSAEQKQVVVKTTGGKEKSFQIPADVPVTFNGKPAEFGQFEIGQRATIFTSSKGEITRFSVRDAVTKKTSEPAGRPKKTMKERKSTATTGGETATQGWTQFRGPDRRNISYETGLSKDWNQNPPKLLWTARGLGEGYSSVSLSGNLVFTMGTKANEETVMAIDVNTGEIVWSQVNGPVFNNNQGNGPRSTPTIEGNRLYALGANGNLVCLSTKDGNLEWSKNILQEFNARNIVWGISESPLIDGDQLICTPGGQGATMVALKKQDGSLIWKSDVPGNPQAGYASAITINTGGIRQYVNFTHAGVMGIESTTGRPLWGNDRAANKTANCSAPVFYAEKNSIFYASGYGTGGALLQLSAAQNGVNAQLAYFTPEMKNHHGGMVEVDGFLYGSSDPGVLTCINLANGQAAWQNRSVGKGALTCADGYLYLRSEKGPVALVEVNPKGYVEKGRFNQPDRSGNMAWPHPVVVDGKLFLRDQDILLCYDVRNR</sequence>
<evidence type="ECO:0000259" key="2">
    <source>
        <dbReference type="Pfam" id="PF13360"/>
    </source>
</evidence>
<evidence type="ECO:0000313" key="4">
    <source>
        <dbReference type="Proteomes" id="UP000263642"/>
    </source>
</evidence>
<feature type="region of interest" description="Disordered" evidence="1">
    <location>
        <begin position="145"/>
        <end position="187"/>
    </location>
</feature>
<dbReference type="PANTHER" id="PTHR34512">
    <property type="entry name" value="CELL SURFACE PROTEIN"/>
    <property type="match status" value="1"/>
</dbReference>
<feature type="compositionally biased region" description="Low complexity" evidence="1">
    <location>
        <begin position="167"/>
        <end position="181"/>
    </location>
</feature>
<dbReference type="InterPro" id="IPR015943">
    <property type="entry name" value="WD40/YVTN_repeat-like_dom_sf"/>
</dbReference>
<name>A0A3D3R9X6_9PLAN</name>
<dbReference type="InterPro" id="IPR018391">
    <property type="entry name" value="PQQ_b-propeller_rpt"/>
</dbReference>
<dbReference type="SMART" id="SM00564">
    <property type="entry name" value="PQQ"/>
    <property type="match status" value="4"/>
</dbReference>
<evidence type="ECO:0000313" key="3">
    <source>
        <dbReference type="EMBL" id="HCO25406.1"/>
    </source>
</evidence>
<dbReference type="PANTHER" id="PTHR34512:SF30">
    <property type="entry name" value="OUTER MEMBRANE PROTEIN ASSEMBLY FACTOR BAMB"/>
    <property type="match status" value="1"/>
</dbReference>
<dbReference type="EMBL" id="DQAY01000128">
    <property type="protein sequence ID" value="HCO25406.1"/>
    <property type="molecule type" value="Genomic_DNA"/>
</dbReference>
<dbReference type="Pfam" id="PF13360">
    <property type="entry name" value="PQQ_2"/>
    <property type="match status" value="1"/>
</dbReference>
<dbReference type="Proteomes" id="UP000263642">
    <property type="component" value="Unassembled WGS sequence"/>
</dbReference>
<organism evidence="3 4">
    <name type="scientific">Gimesia maris</name>
    <dbReference type="NCBI Taxonomy" id="122"/>
    <lineage>
        <taxon>Bacteria</taxon>
        <taxon>Pseudomonadati</taxon>
        <taxon>Planctomycetota</taxon>
        <taxon>Planctomycetia</taxon>
        <taxon>Planctomycetales</taxon>
        <taxon>Planctomycetaceae</taxon>
        <taxon>Gimesia</taxon>
    </lineage>
</organism>
<feature type="domain" description="Pyrrolo-quinoline quinone repeat" evidence="2">
    <location>
        <begin position="237"/>
        <end position="491"/>
    </location>
</feature>
<evidence type="ECO:0000256" key="1">
    <source>
        <dbReference type="SAM" id="MobiDB-lite"/>
    </source>
</evidence>
<dbReference type="AlphaFoldDB" id="A0A3D3R9X6"/>
<comment type="caution">
    <text evidence="3">The sequence shown here is derived from an EMBL/GenBank/DDBJ whole genome shotgun (WGS) entry which is preliminary data.</text>
</comment>
<proteinExistence type="predicted"/>
<reference evidence="3 4" key="1">
    <citation type="journal article" date="2018" name="Nat. Biotechnol.">
        <title>A standardized bacterial taxonomy based on genome phylogeny substantially revises the tree of life.</title>
        <authorList>
            <person name="Parks D.H."/>
            <person name="Chuvochina M."/>
            <person name="Waite D.W."/>
            <person name="Rinke C."/>
            <person name="Skarshewski A."/>
            <person name="Chaumeil P.A."/>
            <person name="Hugenholtz P."/>
        </authorList>
    </citation>
    <scope>NUCLEOTIDE SEQUENCE [LARGE SCALE GENOMIC DNA]</scope>
    <source>
        <strain evidence="3">UBA9375</strain>
    </source>
</reference>
<dbReference type="Gene3D" id="2.130.10.10">
    <property type="entry name" value="YVTN repeat-like/Quinoprotein amine dehydrogenase"/>
    <property type="match status" value="2"/>
</dbReference>
<gene>
    <name evidence="3" type="ORF">DIT97_21170</name>
</gene>
<dbReference type="InterPro" id="IPR011047">
    <property type="entry name" value="Quinoprotein_ADH-like_sf"/>
</dbReference>
<accession>A0A3D3R9X6</accession>